<evidence type="ECO:0008006" key="7">
    <source>
        <dbReference type="Google" id="ProtNLM"/>
    </source>
</evidence>
<protein>
    <recommendedName>
        <fullName evidence="7">Myb-like domain-containing protein</fullName>
    </recommendedName>
</protein>
<dbReference type="Gene3D" id="1.10.246.220">
    <property type="match status" value="1"/>
</dbReference>
<dbReference type="PANTHER" id="PTHR46734:SF1">
    <property type="entry name" value="TELOMERIC REPEAT-BINDING FACTOR 1"/>
    <property type="match status" value="1"/>
</dbReference>
<sequence>MTAVEMPISQFTKTGIRDEDANLIIGIDRFGADWKKIKAEVFADSARTNVNIKDRYRQLMKEGDPRILRQLVFDSNSISYKKKGLAKVQRVLFEVQEENLIVDELSYKAELTRVGLESFQVETDQESVESTENQLLPDAQAARQRMSNSDEAILEANSSPSTGLSCQEKTTPSKKSIRTRRLWDKDEDANLIIGIDRFGADWKKIKAEVFADSARTNVNIKDRYRQLMKEGDPRVKKRSVMIRNRKKLVIFRIYLIQVPKCLPPSAVEVDSVKCFFVNWIAS</sequence>
<dbReference type="OrthoDB" id="608866at2759"/>
<keyword evidence="6" id="KW-1185">Reference proteome</keyword>
<feature type="compositionally biased region" description="Polar residues" evidence="2">
    <location>
        <begin position="155"/>
        <end position="174"/>
    </location>
</feature>
<name>E4XJR9_OIKDI</name>
<feature type="domain" description="HTH myb-type" evidence="4">
    <location>
        <begin position="175"/>
        <end position="232"/>
    </location>
</feature>
<reference evidence="5" key="1">
    <citation type="journal article" date="2010" name="Science">
        <title>Plasticity of animal genome architecture unmasked by rapid evolution of a pelagic tunicate.</title>
        <authorList>
            <person name="Denoeud F."/>
            <person name="Henriet S."/>
            <person name="Mungpakdee S."/>
            <person name="Aury J.M."/>
            <person name="Da Silva C."/>
            <person name="Brinkmann H."/>
            <person name="Mikhaleva J."/>
            <person name="Olsen L.C."/>
            <person name="Jubin C."/>
            <person name="Canestro C."/>
            <person name="Bouquet J.M."/>
            <person name="Danks G."/>
            <person name="Poulain J."/>
            <person name="Campsteijn C."/>
            <person name="Adamski M."/>
            <person name="Cross I."/>
            <person name="Yadetie F."/>
            <person name="Muffato M."/>
            <person name="Louis A."/>
            <person name="Butcher S."/>
            <person name="Tsagkogeorga G."/>
            <person name="Konrad A."/>
            <person name="Singh S."/>
            <person name="Jensen M.F."/>
            <person name="Cong E.H."/>
            <person name="Eikeseth-Otteraa H."/>
            <person name="Noel B."/>
            <person name="Anthouard V."/>
            <person name="Porcel B.M."/>
            <person name="Kachouri-Lafond R."/>
            <person name="Nishino A."/>
            <person name="Ugolini M."/>
            <person name="Chourrout P."/>
            <person name="Nishida H."/>
            <person name="Aasland R."/>
            <person name="Huzurbazar S."/>
            <person name="Westhof E."/>
            <person name="Delsuc F."/>
            <person name="Lehrach H."/>
            <person name="Reinhardt R."/>
            <person name="Weissenbach J."/>
            <person name="Roy S.W."/>
            <person name="Artiguenave F."/>
            <person name="Postlethwait J.H."/>
            <person name="Manak J.R."/>
            <person name="Thompson E.M."/>
            <person name="Jaillon O."/>
            <person name="Du Pasquier L."/>
            <person name="Boudinot P."/>
            <person name="Liberles D.A."/>
            <person name="Volff J.N."/>
            <person name="Philippe H."/>
            <person name="Lenhard B."/>
            <person name="Roest Crollius H."/>
            <person name="Wincker P."/>
            <person name="Chourrout D."/>
        </authorList>
    </citation>
    <scope>NUCLEOTIDE SEQUENCE [LARGE SCALE GENOMIC DNA]</scope>
</reference>
<dbReference type="InterPro" id="IPR052450">
    <property type="entry name" value="TRBD-Containing_Protein"/>
</dbReference>
<dbReference type="AlphaFoldDB" id="E4XJR9"/>
<proteinExistence type="predicted"/>
<gene>
    <name evidence="5" type="ORF">GSOID_T00012873001</name>
</gene>
<evidence type="ECO:0000313" key="6">
    <source>
        <dbReference type="Proteomes" id="UP000001307"/>
    </source>
</evidence>
<dbReference type="SMART" id="SM00717">
    <property type="entry name" value="SANT"/>
    <property type="match status" value="2"/>
</dbReference>
<dbReference type="PROSITE" id="PS51294">
    <property type="entry name" value="HTH_MYB"/>
    <property type="match status" value="1"/>
</dbReference>
<evidence type="ECO:0000313" key="5">
    <source>
        <dbReference type="EMBL" id="CBY24704.1"/>
    </source>
</evidence>
<dbReference type="InterPro" id="IPR009057">
    <property type="entry name" value="Homeodomain-like_sf"/>
</dbReference>
<dbReference type="PROSITE" id="PS50090">
    <property type="entry name" value="MYB_LIKE"/>
    <property type="match status" value="1"/>
</dbReference>
<feature type="region of interest" description="Disordered" evidence="2">
    <location>
        <begin position="155"/>
        <end position="178"/>
    </location>
</feature>
<dbReference type="PANTHER" id="PTHR46734">
    <property type="entry name" value="TELOMERIC REPEAT-BINDING FACTOR 1 TERF1"/>
    <property type="match status" value="1"/>
</dbReference>
<dbReference type="Gene3D" id="1.10.10.60">
    <property type="entry name" value="Homeodomain-like"/>
    <property type="match status" value="1"/>
</dbReference>
<feature type="domain" description="Myb-like" evidence="3">
    <location>
        <begin position="175"/>
        <end position="228"/>
    </location>
</feature>
<dbReference type="Proteomes" id="UP000001307">
    <property type="component" value="Unassembled WGS sequence"/>
</dbReference>
<dbReference type="SUPFAM" id="SSF46689">
    <property type="entry name" value="Homeodomain-like"/>
    <property type="match status" value="2"/>
</dbReference>
<accession>E4XJR9</accession>
<keyword evidence="1" id="KW-0539">Nucleus</keyword>
<dbReference type="InterPro" id="IPR017930">
    <property type="entry name" value="Myb_dom"/>
</dbReference>
<organism evidence="5">
    <name type="scientific">Oikopleura dioica</name>
    <name type="common">Tunicate</name>
    <dbReference type="NCBI Taxonomy" id="34765"/>
    <lineage>
        <taxon>Eukaryota</taxon>
        <taxon>Metazoa</taxon>
        <taxon>Chordata</taxon>
        <taxon>Tunicata</taxon>
        <taxon>Appendicularia</taxon>
        <taxon>Copelata</taxon>
        <taxon>Oikopleuridae</taxon>
        <taxon>Oikopleura</taxon>
    </lineage>
</organism>
<dbReference type="Pfam" id="PF00249">
    <property type="entry name" value="Myb_DNA-binding"/>
    <property type="match status" value="1"/>
</dbReference>
<dbReference type="EMBL" id="FN653062">
    <property type="protein sequence ID" value="CBY24704.1"/>
    <property type="molecule type" value="Genomic_DNA"/>
</dbReference>
<evidence type="ECO:0000259" key="4">
    <source>
        <dbReference type="PROSITE" id="PS51294"/>
    </source>
</evidence>
<dbReference type="InParanoid" id="E4XJR9"/>
<evidence type="ECO:0000256" key="2">
    <source>
        <dbReference type="SAM" id="MobiDB-lite"/>
    </source>
</evidence>
<evidence type="ECO:0000259" key="3">
    <source>
        <dbReference type="PROSITE" id="PS50090"/>
    </source>
</evidence>
<dbReference type="CDD" id="cd11660">
    <property type="entry name" value="SANT_TRF"/>
    <property type="match status" value="2"/>
</dbReference>
<evidence type="ECO:0000256" key="1">
    <source>
        <dbReference type="ARBA" id="ARBA00023242"/>
    </source>
</evidence>
<dbReference type="InterPro" id="IPR001005">
    <property type="entry name" value="SANT/Myb"/>
</dbReference>